<keyword evidence="6 18" id="KW-1133">Transmembrane helix</keyword>
<keyword evidence="17" id="KW-0175">Coiled coil</keyword>
<evidence type="ECO:0000256" key="9">
    <source>
        <dbReference type="ARBA" id="ARBA00023310"/>
    </source>
</evidence>
<dbReference type="GO" id="GO:0015986">
    <property type="term" value="P:proton motive force-driven ATP synthesis"/>
    <property type="evidence" value="ECO:0007669"/>
    <property type="project" value="InterPro"/>
</dbReference>
<dbReference type="PATRIC" id="fig|556287.8.peg.159"/>
<evidence type="ECO:0000256" key="11">
    <source>
        <dbReference type="ARBA" id="ARBA00025614"/>
    </source>
</evidence>
<dbReference type="GO" id="GO:0015078">
    <property type="term" value="F:proton transmembrane transporter activity"/>
    <property type="evidence" value="ECO:0007669"/>
    <property type="project" value="InterPro"/>
</dbReference>
<dbReference type="InterPro" id="IPR002146">
    <property type="entry name" value="ATP_synth_b/b'su_bac/chlpt"/>
</dbReference>
<dbReference type="AlphaFoldDB" id="A0A095A135"/>
<keyword evidence="8 18" id="KW-0472">Membrane</keyword>
<evidence type="ECO:0000256" key="5">
    <source>
        <dbReference type="ARBA" id="ARBA00022781"/>
    </source>
</evidence>
<evidence type="ECO:0000256" key="15">
    <source>
        <dbReference type="ARBA" id="ARBA00033165"/>
    </source>
</evidence>
<evidence type="ECO:0000256" key="13">
    <source>
        <dbReference type="ARBA" id="ARBA00029748"/>
    </source>
</evidence>
<evidence type="ECO:0000256" key="4">
    <source>
        <dbReference type="ARBA" id="ARBA00022692"/>
    </source>
</evidence>
<keyword evidence="2 16" id="KW-0813">Transport</keyword>
<evidence type="ECO:0000256" key="17">
    <source>
        <dbReference type="SAM" id="Coils"/>
    </source>
</evidence>
<proteinExistence type="inferred from homology"/>
<dbReference type="RefSeq" id="WP_034441558.1">
    <property type="nucleotide sequence ID" value="NZ_JMTK01000001.1"/>
</dbReference>
<evidence type="ECO:0000256" key="3">
    <source>
        <dbReference type="ARBA" id="ARBA00022547"/>
    </source>
</evidence>
<evidence type="ECO:0000313" key="19">
    <source>
        <dbReference type="EMBL" id="KJZ82580.1"/>
    </source>
</evidence>
<dbReference type="GO" id="GO:0045259">
    <property type="term" value="C:proton-transporting ATP synthase complex"/>
    <property type="evidence" value="ECO:0007669"/>
    <property type="project" value="UniProtKB-KW"/>
</dbReference>
<evidence type="ECO:0000256" key="12">
    <source>
        <dbReference type="ARBA" id="ARBA00025830"/>
    </source>
</evidence>
<feature type="coiled-coil region" evidence="17">
    <location>
        <begin position="37"/>
        <end position="64"/>
    </location>
</feature>
<feature type="transmembrane region" description="Helical" evidence="18">
    <location>
        <begin position="6"/>
        <end position="23"/>
    </location>
</feature>
<accession>A0A095A135</accession>
<dbReference type="Proteomes" id="UP000033731">
    <property type="component" value="Unassembled WGS sequence"/>
</dbReference>
<comment type="subcellular location">
    <subcellularLocation>
        <location evidence="1">Cell inner membrane</location>
        <topology evidence="1">Single-pass membrane protein</topology>
    </subcellularLocation>
</comment>
<reference evidence="19 20" key="1">
    <citation type="journal article" date="2015" name="Phytopathology">
        <title>Genomes of Candidatus Liberibacter solanacearum haplotype A from New Zealand and the USA suggest significant genome plasticity in the species.</title>
        <authorList>
            <person name="Thompson S.M."/>
            <person name="Johnson C.P."/>
            <person name="Lu A.Y."/>
            <person name="Frampton R.A."/>
            <person name="Sullivan K.L."/>
            <person name="Fiers M.W."/>
            <person name="Crowhurst R.N."/>
            <person name="Pitman A.R."/>
            <person name="Scott I."/>
            <person name="Gudmestad N.C."/>
            <person name="Smith G.R."/>
        </authorList>
    </citation>
    <scope>NUCLEOTIDE SEQUENCE [LARGE SCALE GENOMIC DNA]</scope>
    <source>
        <strain evidence="19 20">LsoNZ1</strain>
    </source>
</reference>
<comment type="function">
    <text evidence="11">Component of the F(0) channel, it forms part of the peripheral stalk, linking F(1) to F(0). The b'-subunit is a diverged and duplicated form of b found in plants and photosynthetic bacteria.</text>
</comment>
<keyword evidence="9" id="KW-0066">ATP synthesis</keyword>
<comment type="caution">
    <text evidence="19">The sequence shown here is derived from an EMBL/GenBank/DDBJ whole genome shotgun (WGS) entry which is preliminary data.</text>
</comment>
<keyword evidence="4 16" id="KW-0812">Transmembrane</keyword>
<gene>
    <name evidence="19" type="ORF">DJ66_0188</name>
</gene>
<evidence type="ECO:0000256" key="16">
    <source>
        <dbReference type="RuleBase" id="RU003848"/>
    </source>
</evidence>
<comment type="subunit">
    <text evidence="12">F-type ATPases have 2 components, F(1) - the catalytic core - and F(0) - the membrane proton channel. F(1) has five subunits: alpha(3), beta(3), gamma(1), delta(1), epsilon(1). F(0) has three main subunits: a(1), b(2) and c(10-14). The alpha and beta chains form an alternating ring which encloses part of the gamma chain. F(1) is attached to F(0) by a central stalk formed by the gamma and epsilon chains, while a peripheral stalk is formed by the delta and b chains.</text>
</comment>
<dbReference type="GO" id="GO:0016787">
    <property type="term" value="F:hydrolase activity"/>
    <property type="evidence" value="ECO:0007669"/>
    <property type="project" value="UniProtKB-KW"/>
</dbReference>
<organism evidence="19 20">
    <name type="scientific">Candidatus Liberibacter solanacearum</name>
    <dbReference type="NCBI Taxonomy" id="556287"/>
    <lineage>
        <taxon>Bacteria</taxon>
        <taxon>Pseudomonadati</taxon>
        <taxon>Pseudomonadota</taxon>
        <taxon>Alphaproteobacteria</taxon>
        <taxon>Hyphomicrobiales</taxon>
        <taxon>Rhizobiaceae</taxon>
        <taxon>Liberibacter</taxon>
    </lineage>
</organism>
<dbReference type="GO" id="GO:0005886">
    <property type="term" value="C:plasma membrane"/>
    <property type="evidence" value="ECO:0007669"/>
    <property type="project" value="UniProtKB-SubCell"/>
</dbReference>
<dbReference type="Pfam" id="PF00430">
    <property type="entry name" value="ATP-synt_B"/>
    <property type="match status" value="1"/>
</dbReference>
<dbReference type="EMBL" id="JMTK01000001">
    <property type="protein sequence ID" value="KJZ82580.1"/>
    <property type="molecule type" value="Genomic_DNA"/>
</dbReference>
<evidence type="ECO:0000256" key="1">
    <source>
        <dbReference type="ARBA" id="ARBA00004377"/>
    </source>
</evidence>
<evidence type="ECO:0000313" key="20">
    <source>
        <dbReference type="Proteomes" id="UP000033731"/>
    </source>
</evidence>
<evidence type="ECO:0000256" key="6">
    <source>
        <dbReference type="ARBA" id="ARBA00022989"/>
    </source>
</evidence>
<keyword evidence="3 16" id="KW-0138">CF(0)</keyword>
<sequence length="161" mass="19199">MHFDETFLVFTSLVVFILLLIYLRVPATVLYFLDAHADNIRDELFEARRLREEAENVLVQYKEKYSKIGTDVRKIIVVAEQKAKLIKDDNRKNIEKLSDLHLENVKRTIHCMELEAKRLFYIKLADFSIEYTKEIISQKIDDDISFHIFQDAIRDIEQYKN</sequence>
<evidence type="ECO:0000256" key="8">
    <source>
        <dbReference type="ARBA" id="ARBA00023136"/>
    </source>
</evidence>
<name>A0A095A135_9HYPH</name>
<comment type="similarity">
    <text evidence="16">Belongs to the ATPase B chain family.</text>
</comment>
<evidence type="ECO:0000256" key="7">
    <source>
        <dbReference type="ARBA" id="ARBA00023065"/>
    </source>
</evidence>
<keyword evidence="7 16" id="KW-0406">Ion transport</keyword>
<keyword evidence="19" id="KW-0378">Hydrolase</keyword>
<keyword evidence="20" id="KW-1185">Reference proteome</keyword>
<evidence type="ECO:0000256" key="10">
    <source>
        <dbReference type="ARBA" id="ARBA00025198"/>
    </source>
</evidence>
<comment type="function">
    <text evidence="10">F(1)F(0) ATP synthase produces ATP from ADP in the presence of a proton or sodium gradient. F-type ATPases consist of two structural domains, F(1) containing the extramembraneous catalytic core and F(0) containing the membrane proton channel, linked together by a central stalk and a peripheral stalk. During catalysis, ATP synthesis in the catalytic domain of F(1) is coupled via a rotary mechanism of the central stalk subunits to proton translocation.</text>
</comment>
<protein>
    <recommendedName>
        <fullName evidence="15">ATP synthase F(0) sector subunit b 2</fullName>
    </recommendedName>
    <alternativeName>
        <fullName evidence="13">ATPase subunit I 2</fullName>
    </alternativeName>
    <alternativeName>
        <fullName evidence="14">F-type ATPase subunit b 2</fullName>
    </alternativeName>
</protein>
<evidence type="ECO:0000256" key="18">
    <source>
        <dbReference type="SAM" id="Phobius"/>
    </source>
</evidence>
<evidence type="ECO:0000256" key="14">
    <source>
        <dbReference type="ARBA" id="ARBA00030281"/>
    </source>
</evidence>
<keyword evidence="5 16" id="KW-0375">Hydrogen ion transport</keyword>
<evidence type="ECO:0000256" key="2">
    <source>
        <dbReference type="ARBA" id="ARBA00022448"/>
    </source>
</evidence>